<dbReference type="EMBL" id="CP001804">
    <property type="protein sequence ID" value="ACY17627.1"/>
    <property type="molecule type" value="Genomic_DNA"/>
</dbReference>
<proteinExistence type="predicted"/>
<dbReference type="KEGG" id="hoh:Hoch_5139"/>
<protein>
    <submittedName>
        <fullName evidence="2">Putative glycosyl transferase</fullName>
    </submittedName>
</protein>
<dbReference type="GO" id="GO:0016757">
    <property type="term" value="F:glycosyltransferase activity"/>
    <property type="evidence" value="ECO:0007669"/>
    <property type="project" value="UniProtKB-ARBA"/>
</dbReference>
<gene>
    <name evidence="2" type="ordered locus">Hoch_5139</name>
</gene>
<dbReference type="HOGENOM" id="CLU_692271_0_0_7"/>
<dbReference type="eggNOG" id="COG1819">
    <property type="taxonomic scope" value="Bacteria"/>
</dbReference>
<organism evidence="2 3">
    <name type="scientific">Haliangium ochraceum (strain DSM 14365 / JCM 11303 / SMP-2)</name>
    <dbReference type="NCBI Taxonomy" id="502025"/>
    <lineage>
        <taxon>Bacteria</taxon>
        <taxon>Pseudomonadati</taxon>
        <taxon>Myxococcota</taxon>
        <taxon>Polyangia</taxon>
        <taxon>Haliangiales</taxon>
        <taxon>Kofleriaceae</taxon>
        <taxon>Haliangium</taxon>
    </lineage>
</organism>
<dbReference type="InterPro" id="IPR010610">
    <property type="entry name" value="EryCIII-like_C"/>
</dbReference>
<dbReference type="SMR" id="D0LWH7"/>
<keyword evidence="2" id="KW-0808">Transferase</keyword>
<dbReference type="SUPFAM" id="SSF53756">
    <property type="entry name" value="UDP-Glycosyltransferase/glycogen phosphorylase"/>
    <property type="match status" value="1"/>
</dbReference>
<reference evidence="2 3" key="1">
    <citation type="journal article" date="2010" name="Stand. Genomic Sci.">
        <title>Complete genome sequence of Haliangium ochraceum type strain (SMP-2).</title>
        <authorList>
            <consortium name="US DOE Joint Genome Institute (JGI-PGF)"/>
            <person name="Ivanova N."/>
            <person name="Daum C."/>
            <person name="Lang E."/>
            <person name="Abt B."/>
            <person name="Kopitz M."/>
            <person name="Saunders E."/>
            <person name="Lapidus A."/>
            <person name="Lucas S."/>
            <person name="Glavina Del Rio T."/>
            <person name="Nolan M."/>
            <person name="Tice H."/>
            <person name="Copeland A."/>
            <person name="Cheng J.F."/>
            <person name="Chen F."/>
            <person name="Bruce D."/>
            <person name="Goodwin L."/>
            <person name="Pitluck S."/>
            <person name="Mavromatis K."/>
            <person name="Pati A."/>
            <person name="Mikhailova N."/>
            <person name="Chen A."/>
            <person name="Palaniappan K."/>
            <person name="Land M."/>
            <person name="Hauser L."/>
            <person name="Chang Y.J."/>
            <person name="Jeffries C.D."/>
            <person name="Detter J.C."/>
            <person name="Brettin T."/>
            <person name="Rohde M."/>
            <person name="Goker M."/>
            <person name="Bristow J."/>
            <person name="Markowitz V."/>
            <person name="Eisen J.A."/>
            <person name="Hugenholtz P."/>
            <person name="Kyrpides N.C."/>
            <person name="Klenk H.P."/>
        </authorList>
    </citation>
    <scope>NUCLEOTIDE SEQUENCE [LARGE SCALE GENOMIC DNA]</scope>
    <source>
        <strain evidence="3">DSM 14365 / CIP 107738 / JCM 11303 / AJ 13395 / SMP-2</strain>
    </source>
</reference>
<evidence type="ECO:0000259" key="1">
    <source>
        <dbReference type="Pfam" id="PF06722"/>
    </source>
</evidence>
<name>D0LWH7_HALO1</name>
<dbReference type="Proteomes" id="UP000001880">
    <property type="component" value="Chromosome"/>
</dbReference>
<evidence type="ECO:0000313" key="2">
    <source>
        <dbReference type="EMBL" id="ACY17627.1"/>
    </source>
</evidence>
<dbReference type="Pfam" id="PF06722">
    <property type="entry name" value="EryCIII-like_C"/>
    <property type="match status" value="1"/>
</dbReference>
<dbReference type="AlphaFoldDB" id="D0LWH7"/>
<dbReference type="CAZy" id="GT1">
    <property type="family name" value="Glycosyltransferase Family 1"/>
</dbReference>
<evidence type="ECO:0000313" key="3">
    <source>
        <dbReference type="Proteomes" id="UP000001880"/>
    </source>
</evidence>
<dbReference type="Gene3D" id="3.40.50.2000">
    <property type="entry name" value="Glycogen Phosphorylase B"/>
    <property type="match status" value="2"/>
</dbReference>
<accession>D0LWH7</accession>
<sequence length="419" mass="45525">MPDSPAPRQRLLFVVENLAIAQVLRSLTLARSLDPARYEVHFACSHFDETLFAGTDFVRHTIYTIDRERAFAALVKGKRLYEKRVLEQYVDEEIALIRALRPALAIGDLRMSLAVSAPAARTPLATLINAFWSPDAARDAFPVPEHPIVKLVGIETAQRFFPKALPTAFAHFAAPVNALRKRHGLASLGSLPEVISFGDHVLFPDVPELAPVRVRHPHQRYIGPILWSSRLPLPPWWDQLDRERPLVHVSLEPGGPIDALPAVLEAVRDMPVNLSLCTAGRTPPRGLPANVHAAPLPLVEAAQRAALVICNGAESSSYRALAEGAPVIGIAWNFDQYLAMDAIERAGAGLTVRAGSVSADLVRAAVERVLAQPSFTERARDLAAAMQALSAREQFAAFLEEVLGAGAQHSAAAHARLPV</sequence>
<feature type="domain" description="Erythromycin biosynthesis protein CIII-like C-terminal" evidence="1">
    <location>
        <begin position="284"/>
        <end position="389"/>
    </location>
</feature>
<keyword evidence="3" id="KW-1185">Reference proteome</keyword>
<dbReference type="RefSeq" id="WP_012830219.1">
    <property type="nucleotide sequence ID" value="NC_013440.1"/>
</dbReference>
<dbReference type="STRING" id="502025.Hoch_5139"/>